<gene>
    <name evidence="1" type="ORF">dnm_047910</name>
</gene>
<reference evidence="1" key="1">
    <citation type="journal article" date="2021" name="Microb. Physiol.">
        <title>Proteogenomic Insights into the Physiology of Marine, Sulfate-Reducing, Filamentous Desulfonema limicola and Desulfonema magnum.</title>
        <authorList>
            <person name="Schnaars V."/>
            <person name="Wohlbrand L."/>
            <person name="Scheve S."/>
            <person name="Hinrichs C."/>
            <person name="Reinhardt R."/>
            <person name="Rabus R."/>
        </authorList>
    </citation>
    <scope>NUCLEOTIDE SEQUENCE</scope>
    <source>
        <strain evidence="1">4be13</strain>
    </source>
</reference>
<dbReference type="KEGG" id="dmm:dnm_047910"/>
<dbReference type="EMBL" id="CP061800">
    <property type="protein sequence ID" value="QTA88744.1"/>
    <property type="molecule type" value="Genomic_DNA"/>
</dbReference>
<dbReference type="Proteomes" id="UP000663722">
    <property type="component" value="Chromosome"/>
</dbReference>
<evidence type="ECO:0000313" key="1">
    <source>
        <dbReference type="EMBL" id="QTA88744.1"/>
    </source>
</evidence>
<organism evidence="1 2">
    <name type="scientific">Desulfonema magnum</name>
    <dbReference type="NCBI Taxonomy" id="45655"/>
    <lineage>
        <taxon>Bacteria</taxon>
        <taxon>Pseudomonadati</taxon>
        <taxon>Thermodesulfobacteriota</taxon>
        <taxon>Desulfobacteria</taxon>
        <taxon>Desulfobacterales</taxon>
        <taxon>Desulfococcaceae</taxon>
        <taxon>Desulfonema</taxon>
    </lineage>
</organism>
<sequence length="73" mass="8473">MTEKNLNIEFTAKRYLTNERCLIELCTGQKVAVREETRVFFPDGTPSPVGKTRVSLLLIFFVLYTSHRVIKRP</sequence>
<protein>
    <submittedName>
        <fullName evidence="1">Uncharacterized protein</fullName>
    </submittedName>
</protein>
<evidence type="ECO:0000313" key="2">
    <source>
        <dbReference type="Proteomes" id="UP000663722"/>
    </source>
</evidence>
<proteinExistence type="predicted"/>
<keyword evidence="2" id="KW-1185">Reference proteome</keyword>
<name>A0A975BN37_9BACT</name>
<accession>A0A975BN37</accession>
<dbReference type="AlphaFoldDB" id="A0A975BN37"/>